<dbReference type="SUPFAM" id="SSF52540">
    <property type="entry name" value="P-loop containing nucleoside triphosphate hydrolases"/>
    <property type="match status" value="1"/>
</dbReference>
<dbReference type="RefSeq" id="WP_215487660.1">
    <property type="nucleotide sequence ID" value="NZ_BAAAPJ010000006.1"/>
</dbReference>
<gene>
    <name evidence="1" type="ORF">J0P97_10135</name>
</gene>
<keyword evidence="1" id="KW-0378">Hydrolase</keyword>
<dbReference type="Gene3D" id="3.40.50.300">
    <property type="entry name" value="P-loop containing nucleotide triphosphate hydrolases"/>
    <property type="match status" value="1"/>
</dbReference>
<keyword evidence="1" id="KW-0540">Nuclease</keyword>
<dbReference type="EMBL" id="JAFLHG010000008">
    <property type="protein sequence ID" value="MBT8798429.1"/>
    <property type="molecule type" value="Genomic_DNA"/>
</dbReference>
<evidence type="ECO:0000313" key="2">
    <source>
        <dbReference type="Proteomes" id="UP000740605"/>
    </source>
</evidence>
<name>A0ABS5XW91_9MICO</name>
<comment type="caution">
    <text evidence="1">The sequence shown here is derived from an EMBL/GenBank/DDBJ whole genome shotgun (WGS) entry which is preliminary data.</text>
</comment>
<dbReference type="InterPro" id="IPR027417">
    <property type="entry name" value="P-loop_NTPase"/>
</dbReference>
<reference evidence="1 2" key="1">
    <citation type="submission" date="2021-03" db="EMBL/GenBank/DDBJ databases">
        <title>Microbacterium pauli sp. nov., isolated from microfiltered milk.</title>
        <authorList>
            <person name="Bellassi P."/>
            <person name="Fontana A."/>
            <person name="Callegari M.L."/>
            <person name="Lorenzo M."/>
            <person name="Cappa F."/>
        </authorList>
    </citation>
    <scope>NUCLEOTIDE SEQUENCE [LARGE SCALE GENOMIC DNA]</scope>
    <source>
        <strain evidence="1 2">DSM 18909</strain>
    </source>
</reference>
<sequence>MAISVRTRKLLWGRAHNECAYPGCAQPLTEEVADAMSGAIDSTVVGEEAHIRAQSADGPRFEPDYDHVDGYENLVLMCPTHHALIDANDGAGFTVDQLLAMKRKHEARTSQRDARERALRAYLGDRFAAENTVQFQQVDLRGPSVEAMFVDVPIGCRPDDAAVAELFRHIADVAPGDTDELRAASGLIIAGAAQVLLHPDWVGNAVLVGGPGQGKSTVLQFVCQFHRARLLGEDAYTAGRTGLARDATVGRFPIRVDLRRYAAWAAPLRDASATKRRRRRRDSSAGPQWRSLEEYMIEDIRTHIGANTFGAEDFASVIANEPVLLALDGLDEVASLPTRSRVIEEIALVRGRLMHDAADLVIIVATRPGSSLQPLTSSGFPLLHLQRLTQGLRLQYLRQWVAVSGVSLDAAVRLESTFMDSQHIAHISELASYPMQLAILLHLLHRRQLLPQQRTDLYREYLKTFLDREQTEDKEPLLDEQRRVVEDTHAYLGWYLQAKAEQGDSSGAITRTELKALLSSYLAGQPEEQKLADEMYSAITDRVLCLVERNDAFEFEVQSLREYFAALHMFENLTARGEGNSRDDGLDALLERPYWANVCRFFVGMLAKGEVRAFRGNLEAANRRVGPHPFVRGMAVQVLNDRIYNGQSDTDIRRVVDFILEGPGLIFGEDGALDPTGAPLRLGERAGRSQAVAHLMDRIDGGLPALEMKAAATSLAAHASANDDLPGWWWSRFTPTPLWLETAAQLGALRDPPALCVEGLRALIGEDPGRTGWHVESLVAGNYGGSDATVLTVAQLEVNDGAVELVRASTGTVLGARLAVARAAISGGALPIPGPLGAAQNVSSPSGAVESASAFDLSRRLNAVAGQCGAGWVLRRAFGLVPARFDFEELGAFITTGIVRDAFEIENLYRKNKAKLDWWRRTLESQTGSRDTALTAFAMFRHARADVIVKLAAELDAAINALDPRHYRALEGALLDGAAVASTRRVDLVDAFRLKQIDVSGPTLWLLWIVGTEAARDRIGRVLSGALAEILRAGLTDGRRPVAAAHGGRKLKLEVFEGTRGVFASGANLNPNRLVSITPTQAKAMMRAPENWPTEIVQIAADRLATRAAETTAALADVANSNRWFVS</sequence>
<keyword evidence="1" id="KW-0255">Endonuclease</keyword>
<protein>
    <submittedName>
        <fullName evidence="1">HNH endonuclease</fullName>
    </submittedName>
</protein>
<evidence type="ECO:0000313" key="1">
    <source>
        <dbReference type="EMBL" id="MBT8798429.1"/>
    </source>
</evidence>
<proteinExistence type="predicted"/>
<organism evidence="1 2">
    <name type="scientific">Microbacterium flavum</name>
    <dbReference type="NCBI Taxonomy" id="415216"/>
    <lineage>
        <taxon>Bacteria</taxon>
        <taxon>Bacillati</taxon>
        <taxon>Actinomycetota</taxon>
        <taxon>Actinomycetes</taxon>
        <taxon>Micrococcales</taxon>
        <taxon>Microbacteriaceae</taxon>
        <taxon>Microbacterium</taxon>
    </lineage>
</organism>
<keyword evidence="2" id="KW-1185">Reference proteome</keyword>
<dbReference type="GO" id="GO:0004519">
    <property type="term" value="F:endonuclease activity"/>
    <property type="evidence" value="ECO:0007669"/>
    <property type="project" value="UniProtKB-KW"/>
</dbReference>
<accession>A0ABS5XW91</accession>
<dbReference type="Proteomes" id="UP000740605">
    <property type="component" value="Unassembled WGS sequence"/>
</dbReference>